<dbReference type="InterPro" id="IPR008253">
    <property type="entry name" value="Marvel"/>
</dbReference>
<keyword evidence="4 6" id="KW-0472">Membrane</keyword>
<dbReference type="PANTHER" id="PTHR39608:SF1">
    <property type="entry name" value="INTEGRAL MEMBRANE PROTEIN (AFU_ORTHOLOGUE AFUA_5G08640)"/>
    <property type="match status" value="1"/>
</dbReference>
<evidence type="ECO:0000256" key="5">
    <source>
        <dbReference type="SAM" id="MobiDB-lite"/>
    </source>
</evidence>
<dbReference type="OrthoDB" id="4074965at2759"/>
<keyword evidence="2 6" id="KW-0812">Transmembrane</keyword>
<evidence type="ECO:0000313" key="8">
    <source>
        <dbReference type="EMBL" id="KAH6873879.1"/>
    </source>
</evidence>
<evidence type="ECO:0000256" key="4">
    <source>
        <dbReference type="ARBA" id="ARBA00023136"/>
    </source>
</evidence>
<evidence type="ECO:0000256" key="6">
    <source>
        <dbReference type="SAM" id="Phobius"/>
    </source>
</evidence>
<comment type="caution">
    <text evidence="8">The sequence shown here is derived from an EMBL/GenBank/DDBJ whole genome shotgun (WGS) entry which is preliminary data.</text>
</comment>
<accession>A0A9P8VRY9</accession>
<feature type="transmembrane region" description="Helical" evidence="6">
    <location>
        <begin position="141"/>
        <end position="163"/>
    </location>
</feature>
<evidence type="ECO:0000259" key="7">
    <source>
        <dbReference type="Pfam" id="PF01284"/>
    </source>
</evidence>
<protein>
    <recommendedName>
        <fullName evidence="7">MARVEL domain-containing protein</fullName>
    </recommendedName>
</protein>
<proteinExistence type="predicted"/>
<feature type="compositionally biased region" description="Polar residues" evidence="5">
    <location>
        <begin position="186"/>
        <end position="201"/>
    </location>
</feature>
<evidence type="ECO:0000256" key="2">
    <source>
        <dbReference type="ARBA" id="ARBA00022692"/>
    </source>
</evidence>
<evidence type="ECO:0000256" key="3">
    <source>
        <dbReference type="ARBA" id="ARBA00022989"/>
    </source>
</evidence>
<organism evidence="8 9">
    <name type="scientific">Thelonectria olida</name>
    <dbReference type="NCBI Taxonomy" id="1576542"/>
    <lineage>
        <taxon>Eukaryota</taxon>
        <taxon>Fungi</taxon>
        <taxon>Dikarya</taxon>
        <taxon>Ascomycota</taxon>
        <taxon>Pezizomycotina</taxon>
        <taxon>Sordariomycetes</taxon>
        <taxon>Hypocreomycetidae</taxon>
        <taxon>Hypocreales</taxon>
        <taxon>Nectriaceae</taxon>
        <taxon>Thelonectria</taxon>
    </lineage>
</organism>
<dbReference type="GO" id="GO:0016020">
    <property type="term" value="C:membrane"/>
    <property type="evidence" value="ECO:0007669"/>
    <property type="project" value="UniProtKB-SubCell"/>
</dbReference>
<name>A0A9P8VRY9_9HYPO</name>
<feature type="transmembrane region" description="Helical" evidence="6">
    <location>
        <begin position="49"/>
        <end position="66"/>
    </location>
</feature>
<sequence length="216" mass="24527">MARSAGAAHKLVSVILRFLELSSAVIVLGLLSRFAYLISMREVHMDGRLVYAMVVAGIGIVYSIFLCPPFDALFASFPLDFVLFIMWLVAYCLLQTKTKTNTCTAAWYNDYWGYYWGRYWTVGPAGQVNINRAGCAQWRTVLAFSFLAWFFHLLSGILGLYVFRHYVLVKDMVQHTKQGMRKMSHSTHPPQGYNRDSTNVGPNHEAVNPTQPRSEV</sequence>
<keyword evidence="3 6" id="KW-1133">Transmembrane helix</keyword>
<feature type="domain" description="MARVEL" evidence="7">
    <location>
        <begin position="12"/>
        <end position="156"/>
    </location>
</feature>
<dbReference type="AlphaFoldDB" id="A0A9P8VRY9"/>
<feature type="transmembrane region" description="Helical" evidence="6">
    <location>
        <begin position="72"/>
        <end position="94"/>
    </location>
</feature>
<feature type="region of interest" description="Disordered" evidence="5">
    <location>
        <begin position="180"/>
        <end position="216"/>
    </location>
</feature>
<dbReference type="Proteomes" id="UP000777438">
    <property type="component" value="Unassembled WGS sequence"/>
</dbReference>
<feature type="transmembrane region" description="Helical" evidence="6">
    <location>
        <begin position="14"/>
        <end position="37"/>
    </location>
</feature>
<dbReference type="EMBL" id="JAGPYM010000043">
    <property type="protein sequence ID" value="KAH6873879.1"/>
    <property type="molecule type" value="Genomic_DNA"/>
</dbReference>
<evidence type="ECO:0000256" key="1">
    <source>
        <dbReference type="ARBA" id="ARBA00004141"/>
    </source>
</evidence>
<keyword evidence="9" id="KW-1185">Reference proteome</keyword>
<dbReference type="Pfam" id="PF01284">
    <property type="entry name" value="MARVEL"/>
    <property type="match status" value="1"/>
</dbReference>
<gene>
    <name evidence="8" type="ORF">B0T10DRAFT_610857</name>
</gene>
<evidence type="ECO:0000313" key="9">
    <source>
        <dbReference type="Proteomes" id="UP000777438"/>
    </source>
</evidence>
<comment type="subcellular location">
    <subcellularLocation>
        <location evidence="1">Membrane</location>
        <topology evidence="1">Multi-pass membrane protein</topology>
    </subcellularLocation>
</comment>
<reference evidence="8 9" key="1">
    <citation type="journal article" date="2021" name="Nat. Commun.">
        <title>Genetic determinants of endophytism in the Arabidopsis root mycobiome.</title>
        <authorList>
            <person name="Mesny F."/>
            <person name="Miyauchi S."/>
            <person name="Thiergart T."/>
            <person name="Pickel B."/>
            <person name="Atanasova L."/>
            <person name="Karlsson M."/>
            <person name="Huettel B."/>
            <person name="Barry K.W."/>
            <person name="Haridas S."/>
            <person name="Chen C."/>
            <person name="Bauer D."/>
            <person name="Andreopoulos W."/>
            <person name="Pangilinan J."/>
            <person name="LaButti K."/>
            <person name="Riley R."/>
            <person name="Lipzen A."/>
            <person name="Clum A."/>
            <person name="Drula E."/>
            <person name="Henrissat B."/>
            <person name="Kohler A."/>
            <person name="Grigoriev I.V."/>
            <person name="Martin F.M."/>
            <person name="Hacquard S."/>
        </authorList>
    </citation>
    <scope>NUCLEOTIDE SEQUENCE [LARGE SCALE GENOMIC DNA]</scope>
    <source>
        <strain evidence="8 9">MPI-CAGE-CH-0241</strain>
    </source>
</reference>
<dbReference type="PANTHER" id="PTHR39608">
    <property type="entry name" value="INTEGRAL MEMBRANE PROTEIN (AFU_ORTHOLOGUE AFUA_5G08640)"/>
    <property type="match status" value="1"/>
</dbReference>